<dbReference type="GO" id="GO:0031122">
    <property type="term" value="P:cytoplasmic microtubule organization"/>
    <property type="evidence" value="ECO:0007669"/>
    <property type="project" value="TreeGrafter"/>
</dbReference>
<dbReference type="PROSITE" id="PS50245">
    <property type="entry name" value="CAP_GLY_2"/>
    <property type="match status" value="1"/>
</dbReference>
<accession>A0A7R9FJ38</accession>
<evidence type="ECO:0000256" key="6">
    <source>
        <dbReference type="SAM" id="MobiDB-lite"/>
    </source>
</evidence>
<dbReference type="SMART" id="SM01052">
    <property type="entry name" value="CAP_GLY"/>
    <property type="match status" value="1"/>
</dbReference>
<protein>
    <recommendedName>
        <fullName evidence="7">CAP-Gly domain-containing protein</fullName>
    </recommendedName>
</protein>
<dbReference type="EMBL" id="OE000614">
    <property type="protein sequence ID" value="CAD7454488.1"/>
    <property type="molecule type" value="Genomic_DNA"/>
</dbReference>
<comment type="subcellular location">
    <subcellularLocation>
        <location evidence="1">Cytoplasm</location>
    </subcellularLocation>
</comment>
<dbReference type="InterPro" id="IPR000938">
    <property type="entry name" value="CAP-Gly_domain"/>
</dbReference>
<dbReference type="PANTHER" id="PTHR18916">
    <property type="entry name" value="DYNACTIN 1-RELATED MICROTUBULE-BINDING"/>
    <property type="match status" value="1"/>
</dbReference>
<feature type="domain" description="CAP-Gly" evidence="7">
    <location>
        <begin position="253"/>
        <end position="295"/>
    </location>
</feature>
<keyword evidence="2" id="KW-0963">Cytoplasm</keyword>
<evidence type="ECO:0000259" key="7">
    <source>
        <dbReference type="PROSITE" id="PS50245"/>
    </source>
</evidence>
<comment type="similarity">
    <text evidence="4">Belongs to the TBCB family.</text>
</comment>
<reference evidence="8" key="1">
    <citation type="submission" date="2020-11" db="EMBL/GenBank/DDBJ databases">
        <authorList>
            <person name="Tran Van P."/>
        </authorList>
    </citation>
    <scope>NUCLEOTIDE SEQUENCE</scope>
</reference>
<dbReference type="GO" id="GO:0035371">
    <property type="term" value="C:microtubule plus-end"/>
    <property type="evidence" value="ECO:0007669"/>
    <property type="project" value="TreeGrafter"/>
</dbReference>
<dbReference type="GO" id="GO:0007023">
    <property type="term" value="P:post-chaperonin tubulin folding pathway"/>
    <property type="evidence" value="ECO:0007669"/>
    <property type="project" value="InterPro"/>
</dbReference>
<dbReference type="Gene3D" id="2.30.30.190">
    <property type="entry name" value="CAP Gly-rich-like domain"/>
    <property type="match status" value="1"/>
</dbReference>
<dbReference type="InterPro" id="IPR000626">
    <property type="entry name" value="Ubiquitin-like_dom"/>
</dbReference>
<evidence type="ECO:0000313" key="8">
    <source>
        <dbReference type="EMBL" id="CAD7454488.1"/>
    </source>
</evidence>
<keyword evidence="3" id="KW-0143">Chaperone</keyword>
<dbReference type="GO" id="GO:0007021">
    <property type="term" value="P:tubulin complex assembly"/>
    <property type="evidence" value="ECO:0007669"/>
    <property type="project" value="InterPro"/>
</dbReference>
<dbReference type="GO" id="GO:0043014">
    <property type="term" value="F:alpha-tubulin binding"/>
    <property type="evidence" value="ECO:0007669"/>
    <property type="project" value="InterPro"/>
</dbReference>
<evidence type="ECO:0000256" key="2">
    <source>
        <dbReference type="ARBA" id="ARBA00022490"/>
    </source>
</evidence>
<feature type="region of interest" description="Disordered" evidence="6">
    <location>
        <begin position="64"/>
        <end position="92"/>
    </location>
</feature>
<dbReference type="FunFam" id="2.30.30.190:FF:000013">
    <property type="entry name" value="Tubulin-folding cofactor B"/>
    <property type="match status" value="1"/>
</dbReference>
<evidence type="ECO:0000256" key="5">
    <source>
        <dbReference type="SAM" id="Coils"/>
    </source>
</evidence>
<sequence length="314" mass="35153">MVMIVPDYLLLRIDTGSRMTERRSRLGVGDWEEGRGAIRRHMGREGDDGWEESTGWRLNLDSREEGLQGAGGGQQIIHNTHALPSTPPNAQGSTAVELVKQMPQAALELVQSNLAPRLCHRQRCNRSGATLFLYAPEIFWSSRTGKLELVTGGAASTMQIEVYDKENKLVCKLTDDMALLGSYPIDDGMRMHAFLLKNKLGKYNEEETKQRLEQQKKEEQAEETAAKAIALNSRCETRVPGFPTRRGTVMFVGQVEFAAGWWIGIKYDEPLGKNDGSVSGKRYFSCQPKYGGFVKPAHVTFGEFPEESTEFDEM</sequence>
<dbReference type="CDD" id="cd01789">
    <property type="entry name" value="Ubl_TBCB"/>
    <property type="match status" value="1"/>
</dbReference>
<dbReference type="Gene3D" id="3.10.20.90">
    <property type="entry name" value="Phosphatidylinositol 3-kinase Catalytic Subunit, Chain A, domain 1"/>
    <property type="match status" value="1"/>
</dbReference>
<dbReference type="InterPro" id="IPR045172">
    <property type="entry name" value="TBCB_Ubl"/>
</dbReference>
<dbReference type="SUPFAM" id="SSF54236">
    <property type="entry name" value="Ubiquitin-like"/>
    <property type="match status" value="1"/>
</dbReference>
<dbReference type="InterPro" id="IPR036859">
    <property type="entry name" value="CAP-Gly_dom_sf"/>
</dbReference>
<dbReference type="Pfam" id="PF01302">
    <property type="entry name" value="CAP_GLY"/>
    <property type="match status" value="1"/>
</dbReference>
<dbReference type="AlphaFoldDB" id="A0A7R9FJ38"/>
<dbReference type="PROSITE" id="PS00845">
    <property type="entry name" value="CAP_GLY_1"/>
    <property type="match status" value="1"/>
</dbReference>
<dbReference type="GO" id="GO:0005634">
    <property type="term" value="C:nucleus"/>
    <property type="evidence" value="ECO:0007669"/>
    <property type="project" value="TreeGrafter"/>
</dbReference>
<proteinExistence type="inferred from homology"/>
<dbReference type="GO" id="GO:0051010">
    <property type="term" value="F:microtubule plus-end binding"/>
    <property type="evidence" value="ECO:0007669"/>
    <property type="project" value="TreeGrafter"/>
</dbReference>
<dbReference type="GO" id="GO:0005938">
    <property type="term" value="C:cell cortex"/>
    <property type="evidence" value="ECO:0007669"/>
    <property type="project" value="TreeGrafter"/>
</dbReference>
<dbReference type="InterPro" id="IPR029071">
    <property type="entry name" value="Ubiquitin-like_domsf"/>
</dbReference>
<evidence type="ECO:0000256" key="1">
    <source>
        <dbReference type="ARBA" id="ARBA00004496"/>
    </source>
</evidence>
<dbReference type="PANTHER" id="PTHR18916:SF85">
    <property type="entry name" value="TUBULIN-FOLDING COFACTOR B"/>
    <property type="match status" value="1"/>
</dbReference>
<dbReference type="GO" id="GO:0005829">
    <property type="term" value="C:cytosol"/>
    <property type="evidence" value="ECO:0007669"/>
    <property type="project" value="UniProtKB-ARBA"/>
</dbReference>
<organism evidence="8">
    <name type="scientific">Timema tahoe</name>
    <dbReference type="NCBI Taxonomy" id="61484"/>
    <lineage>
        <taxon>Eukaryota</taxon>
        <taxon>Metazoa</taxon>
        <taxon>Ecdysozoa</taxon>
        <taxon>Arthropoda</taxon>
        <taxon>Hexapoda</taxon>
        <taxon>Insecta</taxon>
        <taxon>Pterygota</taxon>
        <taxon>Neoptera</taxon>
        <taxon>Polyneoptera</taxon>
        <taxon>Phasmatodea</taxon>
        <taxon>Timematodea</taxon>
        <taxon>Timematoidea</taxon>
        <taxon>Timematidae</taxon>
        <taxon>Timema</taxon>
    </lineage>
</organism>
<name>A0A7R9FJ38_9NEOP</name>
<evidence type="ECO:0000256" key="4">
    <source>
        <dbReference type="ARBA" id="ARBA00025779"/>
    </source>
</evidence>
<evidence type="ECO:0000256" key="3">
    <source>
        <dbReference type="ARBA" id="ARBA00023186"/>
    </source>
</evidence>
<feature type="coiled-coil region" evidence="5">
    <location>
        <begin position="202"/>
        <end position="229"/>
    </location>
</feature>
<dbReference type="Pfam" id="PF14560">
    <property type="entry name" value="Ubiquitin_2"/>
    <property type="match status" value="1"/>
</dbReference>
<gene>
    <name evidence="8" type="ORF">TTEB3V08_LOCUS2590</name>
</gene>
<dbReference type="SUPFAM" id="SSF74924">
    <property type="entry name" value="Cap-Gly domain"/>
    <property type="match status" value="1"/>
</dbReference>
<keyword evidence="5" id="KW-0175">Coiled coil</keyword>